<feature type="domain" description="HTH myb-type" evidence="8">
    <location>
        <begin position="72"/>
        <end position="122"/>
    </location>
</feature>
<dbReference type="InterPro" id="IPR009057">
    <property type="entry name" value="Homeodomain-like_sf"/>
</dbReference>
<evidence type="ECO:0000313" key="9">
    <source>
        <dbReference type="EMBL" id="KAJ1688249.1"/>
    </source>
</evidence>
<dbReference type="EMBL" id="JAMQYH010000005">
    <property type="protein sequence ID" value="KAJ1688249.1"/>
    <property type="molecule type" value="Genomic_DNA"/>
</dbReference>
<dbReference type="CDD" id="cd00167">
    <property type="entry name" value="SANT"/>
    <property type="match status" value="2"/>
</dbReference>
<dbReference type="PANTHER" id="PTHR45675">
    <property type="entry name" value="MYB TRANSCRIPTION FACTOR-RELATED-RELATED"/>
    <property type="match status" value="1"/>
</dbReference>
<keyword evidence="2" id="KW-0677">Repeat</keyword>
<organism evidence="9 10">
    <name type="scientific">Rhynchospora breviuscula</name>
    <dbReference type="NCBI Taxonomy" id="2022672"/>
    <lineage>
        <taxon>Eukaryota</taxon>
        <taxon>Viridiplantae</taxon>
        <taxon>Streptophyta</taxon>
        <taxon>Embryophyta</taxon>
        <taxon>Tracheophyta</taxon>
        <taxon>Spermatophyta</taxon>
        <taxon>Magnoliopsida</taxon>
        <taxon>Liliopsida</taxon>
        <taxon>Poales</taxon>
        <taxon>Cyperaceae</taxon>
        <taxon>Cyperoideae</taxon>
        <taxon>Rhynchosporeae</taxon>
        <taxon>Rhynchospora</taxon>
    </lineage>
</organism>
<comment type="caution">
    <text evidence="9">The sequence shown here is derived from an EMBL/GenBank/DDBJ whole genome shotgun (WGS) entry which is preliminary data.</text>
</comment>
<evidence type="ECO:0000256" key="6">
    <source>
        <dbReference type="ARBA" id="ARBA00023242"/>
    </source>
</evidence>
<keyword evidence="4" id="KW-0238">DNA-binding</keyword>
<evidence type="ECO:0000256" key="4">
    <source>
        <dbReference type="ARBA" id="ARBA00023125"/>
    </source>
</evidence>
<dbReference type="PANTHER" id="PTHR45675:SF44">
    <property type="entry name" value="TRANSCRIPTION FACTOR MYB24"/>
    <property type="match status" value="1"/>
</dbReference>
<keyword evidence="5" id="KW-0804">Transcription</keyword>
<evidence type="ECO:0000256" key="5">
    <source>
        <dbReference type="ARBA" id="ARBA00023163"/>
    </source>
</evidence>
<evidence type="ECO:0000256" key="1">
    <source>
        <dbReference type="ARBA" id="ARBA00004123"/>
    </source>
</evidence>
<dbReference type="Proteomes" id="UP001151287">
    <property type="component" value="Unassembled WGS sequence"/>
</dbReference>
<comment type="subcellular location">
    <subcellularLocation>
        <location evidence="1">Nucleus</location>
    </subcellularLocation>
</comment>
<keyword evidence="10" id="KW-1185">Reference proteome</keyword>
<evidence type="ECO:0000256" key="3">
    <source>
        <dbReference type="ARBA" id="ARBA00023015"/>
    </source>
</evidence>
<evidence type="ECO:0000259" key="8">
    <source>
        <dbReference type="PROSITE" id="PS51294"/>
    </source>
</evidence>
<proteinExistence type="predicted"/>
<dbReference type="AlphaFoldDB" id="A0A9Q0C6V1"/>
<dbReference type="SUPFAM" id="SSF46689">
    <property type="entry name" value="Homeodomain-like"/>
    <property type="match status" value="1"/>
</dbReference>
<feature type="domain" description="Myb-like" evidence="7">
    <location>
        <begin position="68"/>
        <end position="118"/>
    </location>
</feature>
<dbReference type="InterPro" id="IPR001005">
    <property type="entry name" value="SANT/Myb"/>
</dbReference>
<evidence type="ECO:0000259" key="7">
    <source>
        <dbReference type="PROSITE" id="PS50090"/>
    </source>
</evidence>
<dbReference type="InterPro" id="IPR017930">
    <property type="entry name" value="Myb_dom"/>
</dbReference>
<evidence type="ECO:0000313" key="10">
    <source>
        <dbReference type="Proteomes" id="UP001151287"/>
    </source>
</evidence>
<keyword evidence="3" id="KW-0805">Transcription regulation</keyword>
<reference evidence="9" key="1">
    <citation type="journal article" date="2022" name="Cell">
        <title>Repeat-based holocentromeres influence genome architecture and karyotype evolution.</title>
        <authorList>
            <person name="Hofstatter P.G."/>
            <person name="Thangavel G."/>
            <person name="Lux T."/>
            <person name="Neumann P."/>
            <person name="Vondrak T."/>
            <person name="Novak P."/>
            <person name="Zhang M."/>
            <person name="Costa L."/>
            <person name="Castellani M."/>
            <person name="Scott A."/>
            <person name="Toegelov H."/>
            <person name="Fuchs J."/>
            <person name="Mata-Sucre Y."/>
            <person name="Dias Y."/>
            <person name="Vanzela A.L.L."/>
            <person name="Huettel B."/>
            <person name="Almeida C.C.S."/>
            <person name="Simkova H."/>
            <person name="Souza G."/>
            <person name="Pedrosa-Harand A."/>
            <person name="Macas J."/>
            <person name="Mayer K.F.X."/>
            <person name="Houben A."/>
            <person name="Marques A."/>
        </authorList>
    </citation>
    <scope>NUCLEOTIDE SEQUENCE</scope>
    <source>
        <strain evidence="9">RhyBre1mFocal</strain>
    </source>
</reference>
<accession>A0A9Q0C6V1</accession>
<dbReference type="GO" id="GO:0003700">
    <property type="term" value="F:DNA-binding transcription factor activity"/>
    <property type="evidence" value="ECO:0007669"/>
    <property type="project" value="InterPro"/>
</dbReference>
<dbReference type="OrthoDB" id="2143914at2759"/>
<protein>
    <submittedName>
        <fullName evidence="9">Uncharacterized protein</fullName>
    </submittedName>
</protein>
<feature type="domain" description="Myb-like" evidence="7">
    <location>
        <begin position="15"/>
        <end position="67"/>
    </location>
</feature>
<feature type="domain" description="HTH myb-type" evidence="8">
    <location>
        <begin position="15"/>
        <end position="71"/>
    </location>
</feature>
<dbReference type="InterPro" id="IPR044676">
    <property type="entry name" value="EOBI/EOBII-like_plant"/>
</dbReference>
<dbReference type="SMART" id="SM00717">
    <property type="entry name" value="SANT"/>
    <property type="match status" value="2"/>
</dbReference>
<gene>
    <name evidence="9" type="ORF">LUZ63_019639</name>
</gene>
<dbReference type="PROSITE" id="PS51294">
    <property type="entry name" value="HTH_MYB"/>
    <property type="match status" value="2"/>
</dbReference>
<dbReference type="FunFam" id="1.10.10.60:FF:000011">
    <property type="entry name" value="Myb transcription factor"/>
    <property type="match status" value="1"/>
</dbReference>
<dbReference type="Pfam" id="PF00249">
    <property type="entry name" value="Myb_DNA-binding"/>
    <property type="match status" value="2"/>
</dbReference>
<dbReference type="GO" id="GO:0043565">
    <property type="term" value="F:sequence-specific DNA binding"/>
    <property type="evidence" value="ECO:0007669"/>
    <property type="project" value="InterPro"/>
</dbReference>
<evidence type="ECO:0000256" key="2">
    <source>
        <dbReference type="ARBA" id="ARBA00022737"/>
    </source>
</evidence>
<dbReference type="Gene3D" id="1.10.10.60">
    <property type="entry name" value="Homeodomain-like"/>
    <property type="match status" value="2"/>
</dbReference>
<keyword evidence="6" id="KW-0539">Nucleus</keyword>
<dbReference type="PROSITE" id="PS50090">
    <property type="entry name" value="MYB_LIKE"/>
    <property type="match status" value="2"/>
</dbReference>
<sequence>MEQGNNSTNNIHSQEPDVRKGPWTMEEDIILFNYVSTHGDGNWNNVARAAGLNRTGKSCRLRWLNYLRPDVRRGNITQEEQMLIMDLHSRWGNRWSKIAKHLPGRTDNEIKNFWRTRMQKKVKQGESSDNNCHLDTLALTDEASTCSTSHTANSEQNYNNMSHQNVNHHQLASSLDGALPSQFSAESNYNFWNFEEFWPDQHFNGD</sequence>
<dbReference type="GO" id="GO:0005634">
    <property type="term" value="C:nucleus"/>
    <property type="evidence" value="ECO:0007669"/>
    <property type="project" value="UniProtKB-SubCell"/>
</dbReference>
<name>A0A9Q0C6V1_9POAL</name>